<keyword evidence="5" id="KW-1133">Transmembrane helix</keyword>
<reference evidence="7 8" key="1">
    <citation type="submission" date="2024-01" db="EMBL/GenBank/DDBJ databases">
        <title>New evidence supports the origin of RcGTA from prophage.</title>
        <authorList>
            <person name="Xu Y."/>
            <person name="Liu B."/>
            <person name="Chen F."/>
        </authorList>
    </citation>
    <scope>NUCLEOTIDE SEQUENCE [LARGE SCALE GENOMIC DNA]</scope>
    <source>
        <strain evidence="7 8">CBW1107-2</strain>
    </source>
</reference>
<dbReference type="RefSeq" id="WP_368804240.1">
    <property type="nucleotide sequence ID" value="NZ_JAZHFV010000006.1"/>
</dbReference>
<keyword evidence="6" id="KW-0472">Membrane</keyword>
<evidence type="ECO:0000256" key="6">
    <source>
        <dbReference type="ARBA" id="ARBA00023136"/>
    </source>
</evidence>
<evidence type="ECO:0000256" key="4">
    <source>
        <dbReference type="ARBA" id="ARBA00022692"/>
    </source>
</evidence>
<sequence length="161" mass="18096">MSRVFPYPLLTASLVTMWLLLTSFSLGQFIVGLAVALVAAQGMAALHPSKPRLRRWDLIGKLVVTVLYDIVRSNIDVARILLQGSRRPNTSGFMTIPLELRDPTALALLAVILTATPGTAWLDYNASRGTLLLHVFDLVDEETWYELIKTRYEHLLMEIFE</sequence>
<comment type="caution">
    <text evidence="7">The sequence shown here is derived from an EMBL/GenBank/DDBJ whole genome shotgun (WGS) entry which is preliminary data.</text>
</comment>
<evidence type="ECO:0000256" key="1">
    <source>
        <dbReference type="ARBA" id="ARBA00004651"/>
    </source>
</evidence>
<evidence type="ECO:0000256" key="2">
    <source>
        <dbReference type="ARBA" id="ARBA00006228"/>
    </source>
</evidence>
<proteinExistence type="inferred from homology"/>
<keyword evidence="8" id="KW-1185">Reference proteome</keyword>
<dbReference type="InterPro" id="IPR002758">
    <property type="entry name" value="Cation_antiport_E"/>
</dbReference>
<name>A0ABV3WXA6_9HYPH</name>
<keyword evidence="4" id="KW-0812">Transmembrane</keyword>
<keyword evidence="3" id="KW-1003">Cell membrane</keyword>
<dbReference type="PANTHER" id="PTHR34584:SF1">
    <property type="entry name" value="NA(+)_H(+) ANTIPORTER SUBUNIT E1"/>
    <property type="match status" value="1"/>
</dbReference>
<evidence type="ECO:0000256" key="5">
    <source>
        <dbReference type="ARBA" id="ARBA00022989"/>
    </source>
</evidence>
<evidence type="ECO:0000256" key="3">
    <source>
        <dbReference type="ARBA" id="ARBA00022475"/>
    </source>
</evidence>
<evidence type="ECO:0000313" key="7">
    <source>
        <dbReference type="EMBL" id="MEX4009310.1"/>
    </source>
</evidence>
<dbReference type="Proteomes" id="UP001559025">
    <property type="component" value="Unassembled WGS sequence"/>
</dbReference>
<dbReference type="NCBIfam" id="NF006520">
    <property type="entry name" value="PRK08965.1-4"/>
    <property type="match status" value="1"/>
</dbReference>
<gene>
    <name evidence="7" type="ORF">V1479_18515</name>
</gene>
<comment type="subcellular location">
    <subcellularLocation>
        <location evidence="1">Cell membrane</location>
        <topology evidence="1">Multi-pass membrane protein</topology>
    </subcellularLocation>
</comment>
<dbReference type="Pfam" id="PF01899">
    <property type="entry name" value="MNHE"/>
    <property type="match status" value="1"/>
</dbReference>
<organism evidence="7 8">
    <name type="scientific">Neoaquamicrobium sediminum</name>
    <dbReference type="NCBI Taxonomy" id="1849104"/>
    <lineage>
        <taxon>Bacteria</taxon>
        <taxon>Pseudomonadati</taxon>
        <taxon>Pseudomonadota</taxon>
        <taxon>Alphaproteobacteria</taxon>
        <taxon>Hyphomicrobiales</taxon>
        <taxon>Phyllobacteriaceae</taxon>
        <taxon>Neoaquamicrobium</taxon>
    </lineage>
</organism>
<dbReference type="EMBL" id="JAZHFV010000006">
    <property type="protein sequence ID" value="MEX4009310.1"/>
    <property type="molecule type" value="Genomic_DNA"/>
</dbReference>
<accession>A0ABV3WXA6</accession>
<dbReference type="PIRSF" id="PIRSF019239">
    <property type="entry name" value="MrpE"/>
    <property type="match status" value="1"/>
</dbReference>
<dbReference type="PANTHER" id="PTHR34584">
    <property type="entry name" value="NA(+)/H(+) ANTIPORTER SUBUNIT E1"/>
    <property type="match status" value="1"/>
</dbReference>
<comment type="similarity">
    <text evidence="2">Belongs to the CPA3 antiporters (TC 2.A.63) subunit E family.</text>
</comment>
<evidence type="ECO:0000313" key="8">
    <source>
        <dbReference type="Proteomes" id="UP001559025"/>
    </source>
</evidence>
<protein>
    <submittedName>
        <fullName evidence="7">Na+/H+ antiporter subunit E</fullName>
    </submittedName>
</protein>